<evidence type="ECO:0000313" key="7">
    <source>
        <dbReference type="Proteomes" id="UP001222325"/>
    </source>
</evidence>
<keyword evidence="7" id="KW-1185">Reference proteome</keyword>
<evidence type="ECO:0000256" key="3">
    <source>
        <dbReference type="ARBA" id="ARBA00022833"/>
    </source>
</evidence>
<name>A0AAD6TRK9_9AGAR</name>
<evidence type="ECO:0000256" key="4">
    <source>
        <dbReference type="PROSITE-ProRule" id="PRU00134"/>
    </source>
</evidence>
<keyword evidence="1" id="KW-0479">Metal-binding</keyword>
<dbReference type="InterPro" id="IPR002893">
    <property type="entry name" value="Znf_MYND"/>
</dbReference>
<dbReference type="Gene3D" id="6.10.140.2220">
    <property type="match status" value="1"/>
</dbReference>
<dbReference type="PANTHER" id="PTHR10237:SF14">
    <property type="entry name" value="MYND-TYPE DOMAIN-CONTAINING PROTEIN"/>
    <property type="match status" value="1"/>
</dbReference>
<keyword evidence="3" id="KW-0862">Zinc</keyword>
<dbReference type="GO" id="GO:0008270">
    <property type="term" value="F:zinc ion binding"/>
    <property type="evidence" value="ECO:0007669"/>
    <property type="project" value="UniProtKB-KW"/>
</dbReference>
<feature type="domain" description="MYND-type" evidence="5">
    <location>
        <begin position="37"/>
        <end position="74"/>
    </location>
</feature>
<dbReference type="InterPro" id="IPR024119">
    <property type="entry name" value="TF_DEAF-1"/>
</dbReference>
<dbReference type="AlphaFoldDB" id="A0AAD6TRK9"/>
<dbReference type="PROSITE" id="PS50865">
    <property type="entry name" value="ZF_MYND_2"/>
    <property type="match status" value="1"/>
</dbReference>
<proteinExistence type="predicted"/>
<dbReference type="SUPFAM" id="SSF144232">
    <property type="entry name" value="HIT/MYND zinc finger-like"/>
    <property type="match status" value="1"/>
</dbReference>
<evidence type="ECO:0000259" key="5">
    <source>
        <dbReference type="PROSITE" id="PS50865"/>
    </source>
</evidence>
<protein>
    <recommendedName>
        <fullName evidence="5">MYND-type domain-containing protein</fullName>
    </recommendedName>
</protein>
<evidence type="ECO:0000313" key="6">
    <source>
        <dbReference type="EMBL" id="KAJ7077006.1"/>
    </source>
</evidence>
<sequence length="263" mass="29640">MTTTMPQLKIERRVVAREGAEISDLPPQRLTTRMCDFHECQNYEKLNKCSRCRSAMYCSKNCQKADWAQHKAICQLSVDFPRPVDPETGREPPLNRHLRLWTARFEGSLLCAVIPALELNKHPENIDKFGLVVVLQPRPHPEPGARFALRSATVMPMDGIVEIMGVERVKAQGASVMQLHRERRAALRESSAGDEDYATVVVIATNTGPHKLPGPSAAEIRFKPVNIYGEMVRSPQLIDPELDWHLDLSVQIDHDLPNQTIVP</sequence>
<dbReference type="GO" id="GO:0000981">
    <property type="term" value="F:DNA-binding transcription factor activity, RNA polymerase II-specific"/>
    <property type="evidence" value="ECO:0007669"/>
    <property type="project" value="TreeGrafter"/>
</dbReference>
<evidence type="ECO:0000256" key="2">
    <source>
        <dbReference type="ARBA" id="ARBA00022771"/>
    </source>
</evidence>
<reference evidence="6" key="1">
    <citation type="submission" date="2023-03" db="EMBL/GenBank/DDBJ databases">
        <title>Massive genome expansion in bonnet fungi (Mycena s.s.) driven by repeated elements and novel gene families across ecological guilds.</title>
        <authorList>
            <consortium name="Lawrence Berkeley National Laboratory"/>
            <person name="Harder C.B."/>
            <person name="Miyauchi S."/>
            <person name="Viragh M."/>
            <person name="Kuo A."/>
            <person name="Thoen E."/>
            <person name="Andreopoulos B."/>
            <person name="Lu D."/>
            <person name="Skrede I."/>
            <person name="Drula E."/>
            <person name="Henrissat B."/>
            <person name="Morin E."/>
            <person name="Kohler A."/>
            <person name="Barry K."/>
            <person name="LaButti K."/>
            <person name="Morin E."/>
            <person name="Salamov A."/>
            <person name="Lipzen A."/>
            <person name="Mereny Z."/>
            <person name="Hegedus B."/>
            <person name="Baldrian P."/>
            <person name="Stursova M."/>
            <person name="Weitz H."/>
            <person name="Taylor A."/>
            <person name="Grigoriev I.V."/>
            <person name="Nagy L.G."/>
            <person name="Martin F."/>
            <person name="Kauserud H."/>
        </authorList>
    </citation>
    <scope>NUCLEOTIDE SEQUENCE</scope>
    <source>
        <strain evidence="6">CBHHK173m</strain>
    </source>
</reference>
<dbReference type="Proteomes" id="UP001222325">
    <property type="component" value="Unassembled WGS sequence"/>
</dbReference>
<dbReference type="GO" id="GO:0005634">
    <property type="term" value="C:nucleus"/>
    <property type="evidence" value="ECO:0007669"/>
    <property type="project" value="TreeGrafter"/>
</dbReference>
<dbReference type="Pfam" id="PF01753">
    <property type="entry name" value="zf-MYND"/>
    <property type="match status" value="1"/>
</dbReference>
<keyword evidence="2 4" id="KW-0863">Zinc-finger</keyword>
<accession>A0AAD6TRK9</accession>
<evidence type="ECO:0000256" key="1">
    <source>
        <dbReference type="ARBA" id="ARBA00022723"/>
    </source>
</evidence>
<dbReference type="PANTHER" id="PTHR10237">
    <property type="entry name" value="DEFORMED EPIDERMAL AUTOREGULATORY FACTOR 1 HOMOLOG SUPPRESSIN"/>
    <property type="match status" value="1"/>
</dbReference>
<dbReference type="EMBL" id="JARJCN010000076">
    <property type="protein sequence ID" value="KAJ7077006.1"/>
    <property type="molecule type" value="Genomic_DNA"/>
</dbReference>
<organism evidence="6 7">
    <name type="scientific">Mycena belliarum</name>
    <dbReference type="NCBI Taxonomy" id="1033014"/>
    <lineage>
        <taxon>Eukaryota</taxon>
        <taxon>Fungi</taxon>
        <taxon>Dikarya</taxon>
        <taxon>Basidiomycota</taxon>
        <taxon>Agaricomycotina</taxon>
        <taxon>Agaricomycetes</taxon>
        <taxon>Agaricomycetidae</taxon>
        <taxon>Agaricales</taxon>
        <taxon>Marasmiineae</taxon>
        <taxon>Mycenaceae</taxon>
        <taxon>Mycena</taxon>
    </lineage>
</organism>
<comment type="caution">
    <text evidence="6">The sequence shown here is derived from an EMBL/GenBank/DDBJ whole genome shotgun (WGS) entry which is preliminary data.</text>
</comment>
<gene>
    <name evidence="6" type="ORF">B0H15DRAFT_862808</name>
</gene>